<sequence>MKNPIYNEYKRGTSLGWMLIIVLASIGALIHYLRSVDNQVVYSKNQLDSASRQFDSQMIPLLAFAESMRRAALLKLSLPVAETSDSLTLLSLQTADTSVHSVSAEQPEWQMLLRLQPYYELQADAQPLIEASYYLSKQGFAYNGAAKWSDSMVDDLLQWQKGSVQTLKFETEQMFIPRFSSRYAALMLPLSYESKALGCFVYLLQIDSILTPLYNNYPQLDFMLLDQSGSVIGSSKAQPPQSIDEHLLHIQRLATVPWSLAIIEPKTTVFAAGLATFVWHWVSYFVLLAALLLAMRYRYKARTLSPISRLLIHIERLAVGQSRGVRHIPEGWSDIFDQVHQLNDKPEDKSE</sequence>
<dbReference type="Proteomes" id="UP000663814">
    <property type="component" value="Unassembled WGS sequence"/>
</dbReference>
<evidence type="ECO:0000313" key="2">
    <source>
        <dbReference type="EMBL" id="MBZ9612263.1"/>
    </source>
</evidence>
<feature type="transmembrane region" description="Helical" evidence="1">
    <location>
        <begin position="12"/>
        <end position="33"/>
    </location>
</feature>
<proteinExistence type="predicted"/>
<name>A0ABS7X9N0_9GAMM</name>
<feature type="transmembrane region" description="Helical" evidence="1">
    <location>
        <begin position="269"/>
        <end position="294"/>
    </location>
</feature>
<keyword evidence="1" id="KW-1133">Transmembrane helix</keyword>
<reference evidence="2 3" key="1">
    <citation type="submission" date="2021-08" db="EMBL/GenBank/DDBJ databases">
        <title>Rheinheimera aquimaris sp. nov., isolated from seawater of the East Sea in Korea.</title>
        <authorList>
            <person name="Kim K.H."/>
            <person name="Wenting R."/>
            <person name="Kim K.R."/>
            <person name="Jeon C.O."/>
        </authorList>
    </citation>
    <scope>NUCLEOTIDE SEQUENCE [LARGE SCALE GENOMIC DNA]</scope>
    <source>
        <strain evidence="2 3">MA-13</strain>
    </source>
</reference>
<evidence type="ECO:0000256" key="1">
    <source>
        <dbReference type="SAM" id="Phobius"/>
    </source>
</evidence>
<dbReference type="RefSeq" id="WP_205311602.1">
    <property type="nucleotide sequence ID" value="NZ_JAERPS020000004.1"/>
</dbReference>
<organism evidence="2 3">
    <name type="scientific">Rheinheimera maricola</name>
    <dbReference type="NCBI Taxonomy" id="2793282"/>
    <lineage>
        <taxon>Bacteria</taxon>
        <taxon>Pseudomonadati</taxon>
        <taxon>Pseudomonadota</taxon>
        <taxon>Gammaproteobacteria</taxon>
        <taxon>Chromatiales</taxon>
        <taxon>Chromatiaceae</taxon>
        <taxon>Rheinheimera</taxon>
    </lineage>
</organism>
<keyword evidence="1" id="KW-0472">Membrane</keyword>
<protein>
    <submittedName>
        <fullName evidence="2">Uncharacterized protein</fullName>
    </submittedName>
</protein>
<keyword evidence="3" id="KW-1185">Reference proteome</keyword>
<evidence type="ECO:0000313" key="3">
    <source>
        <dbReference type="Proteomes" id="UP000663814"/>
    </source>
</evidence>
<accession>A0ABS7X9N0</accession>
<comment type="caution">
    <text evidence="2">The sequence shown here is derived from an EMBL/GenBank/DDBJ whole genome shotgun (WGS) entry which is preliminary data.</text>
</comment>
<gene>
    <name evidence="2" type="ORF">I4W93_011715</name>
</gene>
<keyword evidence="1" id="KW-0812">Transmembrane</keyword>
<dbReference type="EMBL" id="JAERPS020000004">
    <property type="protein sequence ID" value="MBZ9612263.1"/>
    <property type="molecule type" value="Genomic_DNA"/>
</dbReference>